<reference evidence="2" key="1">
    <citation type="submission" date="2016-10" db="EMBL/GenBank/DDBJ databases">
        <title>Complete genome of Salmonella enterica bacteriophage Sasha.</title>
        <authorList>
            <person name="Zeng C."/>
            <person name="Xie Y."/>
            <person name="Gill J.J."/>
        </authorList>
    </citation>
    <scope>NUCLEOTIDE SEQUENCE [LARGE SCALE GENOMIC DNA]</scope>
</reference>
<keyword evidence="2" id="KW-1185">Reference proteome</keyword>
<accession>A0A1P8DTU9</accession>
<proteinExistence type="predicted"/>
<sequence>MSLFQCENCGCVENTALSSQGFNGFFEKLYDWSYAPERKGKRLCSACGPVKYKDGKDTEYGKWHNVFPRQYLPLGKFKTNRQGNLEHVETGETDYQPYILKQDGDWKNEPFC</sequence>
<organism evidence="1 2">
    <name type="scientific">Salmonella phage vB_SenS_Sasha</name>
    <dbReference type="NCBI Taxonomy" id="1913114"/>
    <lineage>
        <taxon>Viruses</taxon>
        <taxon>Duplodnaviria</taxon>
        <taxon>Heunggongvirae</taxon>
        <taxon>Uroviricota</taxon>
        <taxon>Caudoviricetes</taxon>
        <taxon>Sashavirus</taxon>
        <taxon>Sashavirus sasha</taxon>
    </lineage>
</organism>
<evidence type="ECO:0000313" key="1">
    <source>
        <dbReference type="EMBL" id="APU92836.1"/>
    </source>
</evidence>
<protein>
    <submittedName>
        <fullName evidence="1">Uncharacterized protein</fullName>
    </submittedName>
</protein>
<gene>
    <name evidence="1" type="ORF">CPTSasha_80</name>
</gene>
<dbReference type="EMBL" id="KX987158">
    <property type="protein sequence ID" value="APU92836.1"/>
    <property type="molecule type" value="Genomic_DNA"/>
</dbReference>
<evidence type="ECO:0000313" key="2">
    <source>
        <dbReference type="Proteomes" id="UP000223290"/>
    </source>
</evidence>
<dbReference type="Proteomes" id="UP000223290">
    <property type="component" value="Segment"/>
</dbReference>
<name>A0A1P8DTU9_9CAUD</name>